<dbReference type="AlphaFoldDB" id="A0A024GE11"/>
<gene>
    <name evidence="1" type="ORF">BN9_058400</name>
</gene>
<dbReference type="Proteomes" id="UP000053237">
    <property type="component" value="Unassembled WGS sequence"/>
</dbReference>
<sequence length="189" mass="21354">MPHREWRASTSSQIKKKVKAKMTTRFINGIFLTLVLFAPVDSAPNLVRQRRIPDDTQSQGNNKGWLERLSDYGTSKVNEVAASPTFQKAEYNLKYYRSVGIKPIFTDKVNQAKKFTANLLGVPPPSPTQRLKNIWRETTSIISSPGKLAKKGNVLLARGTRYVNNNVVNFKTMTTSGFDNLKKQFNFKG</sequence>
<dbReference type="InParanoid" id="A0A024GE11"/>
<dbReference type="EMBL" id="CAIX01000085">
    <property type="protein sequence ID" value="CCI44993.1"/>
    <property type="molecule type" value="Genomic_DNA"/>
</dbReference>
<protein>
    <submittedName>
        <fullName evidence="1">Uncharacterized protein</fullName>
    </submittedName>
</protein>
<comment type="caution">
    <text evidence="1">The sequence shown here is derived from an EMBL/GenBank/DDBJ whole genome shotgun (WGS) entry which is preliminary data.</text>
</comment>
<accession>A0A024GE11</accession>
<organism evidence="1 2">
    <name type="scientific">Albugo candida</name>
    <dbReference type="NCBI Taxonomy" id="65357"/>
    <lineage>
        <taxon>Eukaryota</taxon>
        <taxon>Sar</taxon>
        <taxon>Stramenopiles</taxon>
        <taxon>Oomycota</taxon>
        <taxon>Peronosporomycetes</taxon>
        <taxon>Albuginales</taxon>
        <taxon>Albuginaceae</taxon>
        <taxon>Albugo</taxon>
    </lineage>
</organism>
<evidence type="ECO:0000313" key="2">
    <source>
        <dbReference type="Proteomes" id="UP000053237"/>
    </source>
</evidence>
<keyword evidence="2" id="KW-1185">Reference proteome</keyword>
<reference evidence="1 2" key="1">
    <citation type="submission" date="2012-05" db="EMBL/GenBank/DDBJ databases">
        <title>Recombination and specialization in a pathogen metapopulation.</title>
        <authorList>
            <person name="Gardiner A."/>
            <person name="Kemen E."/>
            <person name="Schultz-Larsen T."/>
            <person name="MacLean D."/>
            <person name="Van Oosterhout C."/>
            <person name="Jones J.D.G."/>
        </authorList>
    </citation>
    <scope>NUCLEOTIDE SEQUENCE [LARGE SCALE GENOMIC DNA]</scope>
    <source>
        <strain evidence="1 2">Ac Nc2</strain>
    </source>
</reference>
<evidence type="ECO:0000313" key="1">
    <source>
        <dbReference type="EMBL" id="CCI44993.1"/>
    </source>
</evidence>
<name>A0A024GE11_9STRA</name>
<proteinExistence type="predicted"/>